<dbReference type="OMA" id="LDVYMRH"/>
<dbReference type="InterPro" id="IPR018613">
    <property type="entry name" value="Ccdc97-like"/>
</dbReference>
<feature type="region of interest" description="Disordered" evidence="1">
    <location>
        <begin position="178"/>
        <end position="202"/>
    </location>
</feature>
<keyword evidence="4" id="KW-1185">Reference proteome</keyword>
<dbReference type="AlphaFoldDB" id="A9US89"/>
<dbReference type="STRING" id="81824.A9US89"/>
<evidence type="ECO:0000313" key="4">
    <source>
        <dbReference type="Proteomes" id="UP000001357"/>
    </source>
</evidence>
<dbReference type="Proteomes" id="UP000001357">
    <property type="component" value="Unassembled WGS sequence"/>
</dbReference>
<dbReference type="EMBL" id="CH991544">
    <property type="protein sequence ID" value="EDQ92059.1"/>
    <property type="molecule type" value="Genomic_DNA"/>
</dbReference>
<sequence length="273" mass="31670">MAVDPLQRLCLRLAEDDEVVVGSRADKTQQRGAPDPALEARYEFLFNLAADEPGRFLTRYGSTLTQPELQVFSVIDDYEVSFLVRKYKDRLTNQHSLVKNRRYMAMQRLLAEGTYFSLEEMQRRCPWLYDAMVGQYVTDEHLQARIDAHNRGTWAEQLLSQVEHSQTNLRLEAEVYMSGGGTGDDEASRPEDADGDPGAIGPIDFEARETRRLAMPTEERERLEGEFRSLMEQRFLAGEDEEFFNYREIDTDETLDDLKTRERDEEEAWFDAD</sequence>
<evidence type="ECO:0000313" key="3">
    <source>
        <dbReference type="EMBL" id="EDQ92059.1"/>
    </source>
</evidence>
<dbReference type="InterPro" id="IPR040233">
    <property type="entry name" value="CCD97-like_C"/>
</dbReference>
<reference evidence="3 4" key="1">
    <citation type="journal article" date="2008" name="Nature">
        <title>The genome of the choanoflagellate Monosiga brevicollis and the origin of metazoans.</title>
        <authorList>
            <consortium name="JGI Sequencing"/>
            <person name="King N."/>
            <person name="Westbrook M.J."/>
            <person name="Young S.L."/>
            <person name="Kuo A."/>
            <person name="Abedin M."/>
            <person name="Chapman J."/>
            <person name="Fairclough S."/>
            <person name="Hellsten U."/>
            <person name="Isogai Y."/>
            <person name="Letunic I."/>
            <person name="Marr M."/>
            <person name="Pincus D."/>
            <person name="Putnam N."/>
            <person name="Rokas A."/>
            <person name="Wright K.J."/>
            <person name="Zuzow R."/>
            <person name="Dirks W."/>
            <person name="Good M."/>
            <person name="Goodstein D."/>
            <person name="Lemons D."/>
            <person name="Li W."/>
            <person name="Lyons J.B."/>
            <person name="Morris A."/>
            <person name="Nichols S."/>
            <person name="Richter D.J."/>
            <person name="Salamov A."/>
            <person name="Bork P."/>
            <person name="Lim W.A."/>
            <person name="Manning G."/>
            <person name="Miller W.T."/>
            <person name="McGinnis W."/>
            <person name="Shapiro H."/>
            <person name="Tjian R."/>
            <person name="Grigoriev I.V."/>
            <person name="Rokhsar D."/>
        </authorList>
    </citation>
    <scope>NUCLEOTIDE SEQUENCE [LARGE SCALE GENOMIC DNA]</scope>
    <source>
        <strain evidence="4">MX1 / ATCC 50154</strain>
    </source>
</reference>
<evidence type="ECO:0000256" key="1">
    <source>
        <dbReference type="SAM" id="MobiDB-lite"/>
    </source>
</evidence>
<organism evidence="3 4">
    <name type="scientific">Monosiga brevicollis</name>
    <name type="common">Choanoflagellate</name>
    <dbReference type="NCBI Taxonomy" id="81824"/>
    <lineage>
        <taxon>Eukaryota</taxon>
        <taxon>Choanoflagellata</taxon>
        <taxon>Craspedida</taxon>
        <taxon>Salpingoecidae</taxon>
        <taxon>Monosiga</taxon>
    </lineage>
</organism>
<proteinExistence type="predicted"/>
<dbReference type="InParanoid" id="A9US89"/>
<dbReference type="KEGG" id="mbr:MONBRDRAFT_31188"/>
<dbReference type="GeneID" id="5888562"/>
<dbReference type="FunCoup" id="A9US89">
    <property type="interactions" value="1000"/>
</dbReference>
<gene>
    <name evidence="3" type="ORF">MONBRDRAFT_31188</name>
</gene>
<dbReference type="eggNOG" id="KOG3044">
    <property type="taxonomic scope" value="Eukaryota"/>
</dbReference>
<feature type="domain" description="CCD97-like C-terminal" evidence="2">
    <location>
        <begin position="100"/>
        <end position="273"/>
    </location>
</feature>
<accession>A9US89</accession>
<evidence type="ECO:0000259" key="2">
    <source>
        <dbReference type="Pfam" id="PF09747"/>
    </source>
</evidence>
<dbReference type="PANTHER" id="PTHR31840:SF1">
    <property type="entry name" value="COILED-COIL DOMAIN-CONTAINING PROTEIN 97"/>
    <property type="match status" value="1"/>
</dbReference>
<name>A9US89_MONBE</name>
<feature type="region of interest" description="Disordered" evidence="1">
    <location>
        <begin position="254"/>
        <end position="273"/>
    </location>
</feature>
<dbReference type="PANTHER" id="PTHR31840">
    <property type="entry name" value="COILED-COIL DOMAIN-CONTAINING PROTEIN 97"/>
    <property type="match status" value="1"/>
</dbReference>
<dbReference type="Pfam" id="PF09747">
    <property type="entry name" value="CCD97-like_C"/>
    <property type="match status" value="1"/>
</dbReference>
<feature type="compositionally biased region" description="Acidic residues" evidence="1">
    <location>
        <begin position="264"/>
        <end position="273"/>
    </location>
</feature>
<protein>
    <recommendedName>
        <fullName evidence="2">CCD97-like C-terminal domain-containing protein</fullName>
    </recommendedName>
</protein>
<dbReference type="RefSeq" id="XP_001743345.1">
    <property type="nucleotide sequence ID" value="XM_001743293.1"/>
</dbReference>